<dbReference type="InterPro" id="IPR034981">
    <property type="entry name" value="Imelysin-like_EfeO/Algp7"/>
</dbReference>
<evidence type="ECO:0000313" key="10">
    <source>
        <dbReference type="Proteomes" id="UP000401081"/>
    </source>
</evidence>
<evidence type="ECO:0000256" key="1">
    <source>
        <dbReference type="ARBA" id="ARBA00004418"/>
    </source>
</evidence>
<evidence type="ECO:0000313" key="9">
    <source>
        <dbReference type="EMBL" id="VFS82683.1"/>
    </source>
</evidence>
<evidence type="ECO:0000256" key="2">
    <source>
        <dbReference type="ARBA" id="ARBA00005989"/>
    </source>
</evidence>
<feature type="signal peptide" evidence="6">
    <location>
        <begin position="1"/>
        <end position="26"/>
    </location>
</feature>
<evidence type="ECO:0000259" key="8">
    <source>
        <dbReference type="Pfam" id="PF13473"/>
    </source>
</evidence>
<evidence type="ECO:0000256" key="6">
    <source>
        <dbReference type="SAM" id="SignalP"/>
    </source>
</evidence>
<name>A0A485CDE6_KLUCR</name>
<dbReference type="InterPro" id="IPR053377">
    <property type="entry name" value="Iron_uptake_EfeM/EfeO"/>
</dbReference>
<dbReference type="AlphaFoldDB" id="A0A485CDE6"/>
<organism evidence="9 10">
    <name type="scientific">Kluyvera cryocrescens</name>
    <name type="common">Kluyvera citrophila</name>
    <dbReference type="NCBI Taxonomy" id="580"/>
    <lineage>
        <taxon>Bacteria</taxon>
        <taxon>Pseudomonadati</taxon>
        <taxon>Pseudomonadota</taxon>
        <taxon>Gammaproteobacteria</taxon>
        <taxon>Enterobacterales</taxon>
        <taxon>Enterobacteriaceae</taxon>
        <taxon>Kluyvera</taxon>
    </lineage>
</organism>
<keyword evidence="4 6" id="KW-0732">Signal</keyword>
<feature type="domain" description="Imelysin-like" evidence="7">
    <location>
        <begin position="135"/>
        <end position="354"/>
    </location>
</feature>
<accession>A0A485CDE6</accession>
<dbReference type="InterPro" id="IPR038352">
    <property type="entry name" value="Imelysin_sf"/>
</dbReference>
<evidence type="ECO:0000256" key="5">
    <source>
        <dbReference type="ARBA" id="ARBA00025386"/>
    </source>
</evidence>
<dbReference type="Gene3D" id="1.20.1420.20">
    <property type="entry name" value="M75 peptidase, HXXE motif"/>
    <property type="match status" value="1"/>
</dbReference>
<dbReference type="InterPro" id="IPR008972">
    <property type="entry name" value="Cupredoxin"/>
</dbReference>
<dbReference type="Proteomes" id="UP000401081">
    <property type="component" value="Unassembled WGS sequence"/>
</dbReference>
<dbReference type="GO" id="GO:0042597">
    <property type="term" value="C:periplasmic space"/>
    <property type="evidence" value="ECO:0007669"/>
    <property type="project" value="UniProtKB-SubCell"/>
</dbReference>
<dbReference type="NCBIfam" id="NF007697">
    <property type="entry name" value="PRK10378.1"/>
    <property type="match status" value="1"/>
</dbReference>
<protein>
    <recommendedName>
        <fullName evidence="3">Iron uptake system component EfeO</fullName>
    </recommendedName>
</protein>
<dbReference type="CDD" id="cd14656">
    <property type="entry name" value="Imelysin-like_EfeO"/>
    <property type="match status" value="1"/>
</dbReference>
<dbReference type="InterPro" id="IPR050894">
    <property type="entry name" value="EfeM/EfeO_iron_uptake"/>
</dbReference>
<comment type="subcellular location">
    <subcellularLocation>
        <location evidence="1">Periplasm</location>
    </subcellularLocation>
</comment>
<evidence type="ECO:0000256" key="4">
    <source>
        <dbReference type="ARBA" id="ARBA00022729"/>
    </source>
</evidence>
<feature type="chain" id="PRO_5019715668" description="Iron uptake system component EfeO" evidence="6">
    <location>
        <begin position="27"/>
        <end position="383"/>
    </location>
</feature>
<evidence type="ECO:0000256" key="3">
    <source>
        <dbReference type="ARBA" id="ARBA00021724"/>
    </source>
</evidence>
<proteinExistence type="inferred from homology"/>
<dbReference type="Pfam" id="PF09375">
    <property type="entry name" value="Peptidase_M75"/>
    <property type="match status" value="1"/>
</dbReference>
<dbReference type="EMBL" id="CAADJD010000025">
    <property type="protein sequence ID" value="VFS82683.1"/>
    <property type="molecule type" value="Genomic_DNA"/>
</dbReference>
<dbReference type="NCBIfam" id="NF041757">
    <property type="entry name" value="EfeO"/>
    <property type="match status" value="1"/>
</dbReference>
<dbReference type="PANTHER" id="PTHR39192:SF1">
    <property type="entry name" value="IRON UPTAKE SYSTEM COMPONENT EFEO"/>
    <property type="match status" value="1"/>
</dbReference>
<feature type="domain" description="EfeO-type cupredoxin-like" evidence="8">
    <location>
        <begin position="14"/>
        <end position="115"/>
    </location>
</feature>
<evidence type="ECO:0000259" key="7">
    <source>
        <dbReference type="Pfam" id="PF09375"/>
    </source>
</evidence>
<dbReference type="SUPFAM" id="SSF49503">
    <property type="entry name" value="Cupredoxins"/>
    <property type="match status" value="1"/>
</dbReference>
<sequence>MTKNFRRSALQMGIAALFSTAFMAHAADIPQVKVTVNDKQCEPMSITVNAGKTQFIIQNHSQKALEWEILKGVMVVEERENIAPGFTQKMTANLQPGEYDMTCGLLTNPKGKLIVKGKATEDAAKANALLDLGAAITAYKAYVTAETAELVKGTKAFTDAVKAGDIEKAKSLYAPTRQHYERIEPIAELFSDLDGSIDAREDDYEQKAADPKFTGFHRLEKALFGDNSVKGMEHYADQLNTDVLELQKRINELAFPPSKVVGGAAGLIEEVAASKISGEEDRYSHTDLWDFQANIDGAQKIVDLLRPQLQKENSALLAKVDANFKKVDAILAKYRTKDGYETYDKLTDADRNALKGRSPHWRKIWRSCVGSWVWTKHHGKAAD</sequence>
<dbReference type="PANTHER" id="PTHR39192">
    <property type="entry name" value="IRON UPTAKE SYSTEM COMPONENT EFEO"/>
    <property type="match status" value="1"/>
</dbReference>
<dbReference type="CDD" id="cd04203">
    <property type="entry name" value="Cupredoxin_like_3"/>
    <property type="match status" value="1"/>
</dbReference>
<comment type="similarity">
    <text evidence="2">Belongs to the EfeM/EfeO family.</text>
</comment>
<dbReference type="Pfam" id="PF13473">
    <property type="entry name" value="Cupredoxin_1"/>
    <property type="match status" value="1"/>
</dbReference>
<reference evidence="9 10" key="1">
    <citation type="submission" date="2019-03" db="EMBL/GenBank/DDBJ databases">
        <authorList>
            <consortium name="Pathogen Informatics"/>
        </authorList>
    </citation>
    <scope>NUCLEOTIDE SEQUENCE [LARGE SCALE GENOMIC DNA]</scope>
    <source>
        <strain evidence="9 10">NCTC12993</strain>
    </source>
</reference>
<dbReference type="Gene3D" id="2.60.40.420">
    <property type="entry name" value="Cupredoxins - blue copper proteins"/>
    <property type="match status" value="1"/>
</dbReference>
<keyword evidence="10" id="KW-1185">Reference proteome</keyword>
<dbReference type="InterPro" id="IPR028096">
    <property type="entry name" value="EfeO_Cupredoxin"/>
</dbReference>
<dbReference type="InterPro" id="IPR018976">
    <property type="entry name" value="Imelysin-like"/>
</dbReference>
<gene>
    <name evidence="9" type="primary">efeO</name>
    <name evidence="9" type="ORF">NCTC12993_06244</name>
</gene>
<comment type="function">
    <text evidence="5">Involved in Fe(2+) uptake. Could be an iron-binding and/or electron-transfer component.</text>
</comment>